<evidence type="ECO:0000313" key="1">
    <source>
        <dbReference type="EMBL" id="RIH84379.1"/>
    </source>
</evidence>
<keyword evidence="2" id="KW-1185">Reference proteome</keyword>
<protein>
    <recommendedName>
        <fullName evidence="3">DDE superfamily endonuclease</fullName>
    </recommendedName>
</protein>
<organism evidence="1 2">
    <name type="scientific">Meiothermus luteus</name>
    <dbReference type="NCBI Taxonomy" id="2026184"/>
    <lineage>
        <taxon>Bacteria</taxon>
        <taxon>Thermotogati</taxon>
        <taxon>Deinococcota</taxon>
        <taxon>Deinococci</taxon>
        <taxon>Thermales</taxon>
        <taxon>Thermaceae</taxon>
        <taxon>Meiothermus</taxon>
    </lineage>
</organism>
<reference evidence="1 2" key="1">
    <citation type="submission" date="2018-08" db="EMBL/GenBank/DDBJ databases">
        <title>Meiothermus luteus KCTC 52599 genome sequencing project.</title>
        <authorList>
            <person name="Da Costa M.S."/>
            <person name="Albuquerque L."/>
            <person name="Raposo P."/>
            <person name="Froufe H.J.C."/>
            <person name="Barroso C.S."/>
            <person name="Egas C."/>
        </authorList>
    </citation>
    <scope>NUCLEOTIDE SEQUENCE [LARGE SCALE GENOMIC DNA]</scope>
    <source>
        <strain evidence="1 2">KCTC 52599</strain>
    </source>
</reference>
<dbReference type="AlphaFoldDB" id="A0A399EMV4"/>
<evidence type="ECO:0000313" key="2">
    <source>
        <dbReference type="Proteomes" id="UP000265800"/>
    </source>
</evidence>
<evidence type="ECO:0008006" key="3">
    <source>
        <dbReference type="Google" id="ProtNLM"/>
    </source>
</evidence>
<name>A0A399EMV4_9DEIN</name>
<dbReference type="EMBL" id="QWKZ01000062">
    <property type="protein sequence ID" value="RIH84379.1"/>
    <property type="molecule type" value="Genomic_DNA"/>
</dbReference>
<proteinExistence type="predicted"/>
<accession>A0A399EMV4</accession>
<comment type="caution">
    <text evidence="1">The sequence shown here is derived from an EMBL/GenBank/DDBJ whole genome shotgun (WGS) entry which is preliminary data.</text>
</comment>
<sequence>MNPPKCNDVDYIHFLIAAQRVFTCSEAARCQPEGPAHDAFTRLLQRQPPDTEALWQEARALVEPTRGLLVLDDTTLDKPYARRMELVTYH</sequence>
<dbReference type="Proteomes" id="UP000265800">
    <property type="component" value="Unassembled WGS sequence"/>
</dbReference>
<gene>
    <name evidence="1" type="ORF">Mlute_01912</name>
</gene>